<dbReference type="Proteomes" id="UP000318080">
    <property type="component" value="Unassembled WGS sequence"/>
</dbReference>
<dbReference type="GO" id="GO:0005886">
    <property type="term" value="C:plasma membrane"/>
    <property type="evidence" value="ECO:0007669"/>
    <property type="project" value="UniProtKB-SubCell"/>
</dbReference>
<keyword evidence="4 6" id="KW-1133">Transmembrane helix</keyword>
<evidence type="ECO:0000256" key="1">
    <source>
        <dbReference type="ARBA" id="ARBA00004651"/>
    </source>
</evidence>
<evidence type="ECO:0000256" key="2">
    <source>
        <dbReference type="ARBA" id="ARBA00022475"/>
    </source>
</evidence>
<sequence>MTIALLCAAAAVAVGAPGTAERPGAHPTRSLRLVLIPATVGMVGLAVALGRLSIVAALLMAGATTAWVVRDIVRTRAQRRTEETMAGYLGTVTAELRAGSSFPFALVHATDRLPETAGALRRVLRTAGYVAVRGGTVSQSLRAGEDKDGPVTEFADLVELGERHGIPLAELAERAQQRLDARRRHAAATTAQLQGPQSTAVVLTCLPLAGIGMGVVMGANPLGLLLGGGLGGILLVVGVALVCGGFIWSRTLLRKAAS</sequence>
<comment type="caution">
    <text evidence="8">The sequence shown here is derived from an EMBL/GenBank/DDBJ whole genome shotgun (WGS) entry which is preliminary data.</text>
</comment>
<dbReference type="STRING" id="1686286.GCA_900092335_00561"/>
<dbReference type="InterPro" id="IPR018076">
    <property type="entry name" value="T2SS_GspF_dom"/>
</dbReference>
<feature type="transmembrane region" description="Helical" evidence="6">
    <location>
        <begin position="225"/>
        <end position="248"/>
    </location>
</feature>
<gene>
    <name evidence="8" type="ORF">EJK80_01515</name>
</gene>
<evidence type="ECO:0000256" key="6">
    <source>
        <dbReference type="SAM" id="Phobius"/>
    </source>
</evidence>
<reference evidence="8 9" key="1">
    <citation type="submission" date="2019-06" db="EMBL/GenBank/DDBJ databases">
        <title>Draft genome of C. phoceense Strain 272.</title>
        <authorList>
            <person name="Pacheco L.G.C."/>
            <person name="Barberis C.M."/>
            <person name="Almuzara M.N."/>
            <person name="Traglia G.M."/>
            <person name="Santos C.S."/>
            <person name="Rocha D.J.P.G."/>
            <person name="Aguiar E.R.G.R."/>
            <person name="Vay C.A."/>
        </authorList>
    </citation>
    <scope>NUCLEOTIDE SEQUENCE [LARGE SCALE GENOMIC DNA]</scope>
    <source>
        <strain evidence="8 9">272</strain>
    </source>
</reference>
<keyword evidence="2" id="KW-1003">Cell membrane</keyword>
<comment type="subcellular location">
    <subcellularLocation>
        <location evidence="1">Cell membrane</location>
        <topology evidence="1">Multi-pass membrane protein</topology>
    </subcellularLocation>
</comment>
<feature type="domain" description="Type II secretion system protein GspF" evidence="7">
    <location>
        <begin position="96"/>
        <end position="215"/>
    </location>
</feature>
<keyword evidence="3 6" id="KW-0812">Transmembrane</keyword>
<dbReference type="RefSeq" id="WP_141628497.1">
    <property type="nucleotide sequence ID" value="NZ_VHIR01000002.1"/>
</dbReference>
<evidence type="ECO:0000313" key="9">
    <source>
        <dbReference type="Proteomes" id="UP000318080"/>
    </source>
</evidence>
<keyword evidence="5 6" id="KW-0472">Membrane</keyword>
<dbReference type="PANTHER" id="PTHR35007">
    <property type="entry name" value="INTEGRAL MEMBRANE PROTEIN-RELATED"/>
    <property type="match status" value="1"/>
</dbReference>
<evidence type="ECO:0000256" key="3">
    <source>
        <dbReference type="ARBA" id="ARBA00022692"/>
    </source>
</evidence>
<dbReference type="AlphaFoldDB" id="A0A540R972"/>
<accession>A0A540R972</accession>
<organism evidence="8 9">
    <name type="scientific">Corynebacterium phoceense</name>
    <dbReference type="NCBI Taxonomy" id="1686286"/>
    <lineage>
        <taxon>Bacteria</taxon>
        <taxon>Bacillati</taxon>
        <taxon>Actinomycetota</taxon>
        <taxon>Actinomycetes</taxon>
        <taxon>Mycobacteriales</taxon>
        <taxon>Corynebacteriaceae</taxon>
        <taxon>Corynebacterium</taxon>
    </lineage>
</organism>
<feature type="transmembrane region" description="Helical" evidence="6">
    <location>
        <begin position="200"/>
        <end position="219"/>
    </location>
</feature>
<evidence type="ECO:0000259" key="7">
    <source>
        <dbReference type="Pfam" id="PF00482"/>
    </source>
</evidence>
<evidence type="ECO:0000256" key="5">
    <source>
        <dbReference type="ARBA" id="ARBA00023136"/>
    </source>
</evidence>
<evidence type="ECO:0000256" key="4">
    <source>
        <dbReference type="ARBA" id="ARBA00022989"/>
    </source>
</evidence>
<dbReference type="Pfam" id="PF00482">
    <property type="entry name" value="T2SSF"/>
    <property type="match status" value="1"/>
</dbReference>
<feature type="transmembrane region" description="Helical" evidence="6">
    <location>
        <begin position="44"/>
        <end position="69"/>
    </location>
</feature>
<name>A0A540R972_9CORY</name>
<keyword evidence="9" id="KW-1185">Reference proteome</keyword>
<dbReference type="PANTHER" id="PTHR35007:SF4">
    <property type="entry name" value="CONSERVED TRANSMEMBRANE PROTEIN-RELATED"/>
    <property type="match status" value="1"/>
</dbReference>
<evidence type="ECO:0000313" key="8">
    <source>
        <dbReference type="EMBL" id="TQE44293.1"/>
    </source>
</evidence>
<proteinExistence type="predicted"/>
<dbReference type="EMBL" id="VHIR01000002">
    <property type="protein sequence ID" value="TQE44293.1"/>
    <property type="molecule type" value="Genomic_DNA"/>
</dbReference>
<protein>
    <submittedName>
        <fullName evidence="8">Type II secretion protein F</fullName>
    </submittedName>
</protein>